<dbReference type="InterPro" id="IPR057404">
    <property type="entry name" value="RUS6_N"/>
</dbReference>
<dbReference type="AlphaFoldDB" id="A0A438E9S4"/>
<protein>
    <submittedName>
        <fullName evidence="2">Protein root UVB sensitive 6</fullName>
    </submittedName>
</protein>
<dbReference type="Proteomes" id="UP000288805">
    <property type="component" value="Unassembled WGS sequence"/>
</dbReference>
<name>A0A438E9S4_VITVI</name>
<evidence type="ECO:0000259" key="1">
    <source>
        <dbReference type="Pfam" id="PF24162"/>
    </source>
</evidence>
<organism evidence="2 3">
    <name type="scientific">Vitis vinifera</name>
    <name type="common">Grape</name>
    <dbReference type="NCBI Taxonomy" id="29760"/>
    <lineage>
        <taxon>Eukaryota</taxon>
        <taxon>Viridiplantae</taxon>
        <taxon>Streptophyta</taxon>
        <taxon>Embryophyta</taxon>
        <taxon>Tracheophyta</taxon>
        <taxon>Spermatophyta</taxon>
        <taxon>Magnoliopsida</taxon>
        <taxon>eudicotyledons</taxon>
        <taxon>Gunneridae</taxon>
        <taxon>Pentapetalae</taxon>
        <taxon>rosids</taxon>
        <taxon>Vitales</taxon>
        <taxon>Vitaceae</taxon>
        <taxon>Viteae</taxon>
        <taxon>Vitis</taxon>
    </lineage>
</organism>
<reference evidence="2 3" key="1">
    <citation type="journal article" date="2018" name="PLoS Genet.">
        <title>Population sequencing reveals clonal diversity and ancestral inbreeding in the grapevine cultivar Chardonnay.</title>
        <authorList>
            <person name="Roach M.J."/>
            <person name="Johnson D.L."/>
            <person name="Bohlmann J."/>
            <person name="van Vuuren H.J."/>
            <person name="Jones S.J."/>
            <person name="Pretorius I.S."/>
            <person name="Schmidt S.A."/>
            <person name="Borneman A.R."/>
        </authorList>
    </citation>
    <scope>NUCLEOTIDE SEQUENCE [LARGE SCALE GENOMIC DNA]</scope>
    <source>
        <strain evidence="3">cv. Chardonnay</strain>
        <tissue evidence="2">Leaf</tissue>
    </source>
</reference>
<dbReference type="Pfam" id="PF24162">
    <property type="entry name" value="RUS6_N"/>
    <property type="match status" value="1"/>
</dbReference>
<evidence type="ECO:0000313" key="3">
    <source>
        <dbReference type="Proteomes" id="UP000288805"/>
    </source>
</evidence>
<dbReference type="EMBL" id="QGNW01001357">
    <property type="protein sequence ID" value="RVW44394.1"/>
    <property type="molecule type" value="Genomic_DNA"/>
</dbReference>
<feature type="domain" description="Protein root UVB sensitive 6 N-terminal" evidence="1">
    <location>
        <begin position="21"/>
        <end position="103"/>
    </location>
</feature>
<evidence type="ECO:0000313" key="2">
    <source>
        <dbReference type="EMBL" id="RVW44394.1"/>
    </source>
</evidence>
<accession>A0A438E9S4</accession>
<gene>
    <name evidence="2" type="primary">RUS6_0</name>
    <name evidence="2" type="ORF">CK203_071075</name>
</gene>
<comment type="caution">
    <text evidence="2">The sequence shown here is derived from an EMBL/GenBank/DDBJ whole genome shotgun (WGS) entry which is preliminary data.</text>
</comment>
<proteinExistence type="predicted"/>
<sequence>MLQIHHASHEAQAISLAATLATSQDARLLARETLRISASLASSPAPSAVASSPEARNLGIVDEQFVDASLRLICCEEINGRRWNYVVDNEGGQWSGQKRLSARRLLADSSGSG</sequence>